<comment type="caution">
    <text evidence="4">The sequence shown here is derived from an EMBL/GenBank/DDBJ whole genome shotgun (WGS) entry which is preliminary data.</text>
</comment>
<evidence type="ECO:0000313" key="5">
    <source>
        <dbReference type="Proteomes" id="UP001314170"/>
    </source>
</evidence>
<keyword evidence="2 3" id="KW-0472">Membrane</keyword>
<dbReference type="GO" id="GO:0005886">
    <property type="term" value="C:plasma membrane"/>
    <property type="evidence" value="ECO:0007669"/>
    <property type="project" value="TreeGrafter"/>
</dbReference>
<evidence type="ECO:0000313" key="4">
    <source>
        <dbReference type="EMBL" id="CAK7337839.1"/>
    </source>
</evidence>
<reference evidence="4 5" key="1">
    <citation type="submission" date="2024-01" db="EMBL/GenBank/DDBJ databases">
        <authorList>
            <person name="Waweru B."/>
        </authorList>
    </citation>
    <scope>NUCLEOTIDE SEQUENCE [LARGE SCALE GENOMIC DNA]</scope>
</reference>
<accession>A0AAV1RRD9</accession>
<protein>
    <recommendedName>
        <fullName evidence="6">Late embryogenesis abundant protein LEA-2 subgroup domain-containing protein</fullName>
    </recommendedName>
</protein>
<dbReference type="PANTHER" id="PTHR31415">
    <property type="entry name" value="OS05G0367900 PROTEIN"/>
    <property type="match status" value="1"/>
</dbReference>
<dbReference type="GO" id="GO:0009506">
    <property type="term" value="C:plasmodesma"/>
    <property type="evidence" value="ECO:0007669"/>
    <property type="project" value="TreeGrafter"/>
</dbReference>
<name>A0AAV1RRD9_9ROSI</name>
<evidence type="ECO:0000256" key="3">
    <source>
        <dbReference type="SAM" id="Phobius"/>
    </source>
</evidence>
<dbReference type="InterPro" id="IPR044839">
    <property type="entry name" value="NDR1-like"/>
</dbReference>
<sequence length="262" mass="28903">MVELRLHLLASQTNPGLDLGGLHICVVKMMACTVSEDINLNKSGPSPIRNLIMVAPKVEIAKKKSNLLYLILGGVAFIIFFVIAISFYLGVLPLPHKPQFILEDTTLCGLKFSAPNLLTCNLQVTLSTRNPNTNYLISIEKPDVRAFYQNQQITVATELPRTYLSPKNSIKWPSFLYGNDVPITPHAAANLMVDLNDGILPLDIKVDAGLKWKISSFTSGKYRLTVNCRADISLGGQNNGTSFELGTKYVLEQPCKVQIENN</sequence>
<dbReference type="GO" id="GO:0098542">
    <property type="term" value="P:defense response to other organism"/>
    <property type="evidence" value="ECO:0007669"/>
    <property type="project" value="InterPro"/>
</dbReference>
<keyword evidence="3" id="KW-1133">Transmembrane helix</keyword>
<dbReference type="PANTHER" id="PTHR31415:SF166">
    <property type="entry name" value="LATE EMBRYOGENESIS ABUNDANT (LEA) HYDROXYPROLINE-RICH GLYCOPROTEIN FAMILY"/>
    <property type="match status" value="1"/>
</dbReference>
<gene>
    <name evidence="4" type="ORF">DCAF_LOCUS12878</name>
</gene>
<dbReference type="AlphaFoldDB" id="A0AAV1RRD9"/>
<dbReference type="Proteomes" id="UP001314170">
    <property type="component" value="Unassembled WGS sequence"/>
</dbReference>
<feature type="transmembrane region" description="Helical" evidence="3">
    <location>
        <begin position="67"/>
        <end position="89"/>
    </location>
</feature>
<evidence type="ECO:0008006" key="6">
    <source>
        <dbReference type="Google" id="ProtNLM"/>
    </source>
</evidence>
<organism evidence="4 5">
    <name type="scientific">Dovyalis caffra</name>
    <dbReference type="NCBI Taxonomy" id="77055"/>
    <lineage>
        <taxon>Eukaryota</taxon>
        <taxon>Viridiplantae</taxon>
        <taxon>Streptophyta</taxon>
        <taxon>Embryophyta</taxon>
        <taxon>Tracheophyta</taxon>
        <taxon>Spermatophyta</taxon>
        <taxon>Magnoliopsida</taxon>
        <taxon>eudicotyledons</taxon>
        <taxon>Gunneridae</taxon>
        <taxon>Pentapetalae</taxon>
        <taxon>rosids</taxon>
        <taxon>fabids</taxon>
        <taxon>Malpighiales</taxon>
        <taxon>Salicaceae</taxon>
        <taxon>Flacourtieae</taxon>
        <taxon>Dovyalis</taxon>
    </lineage>
</organism>
<dbReference type="EMBL" id="CAWUPB010001108">
    <property type="protein sequence ID" value="CAK7337839.1"/>
    <property type="molecule type" value="Genomic_DNA"/>
</dbReference>
<evidence type="ECO:0000256" key="2">
    <source>
        <dbReference type="ARBA" id="ARBA00023136"/>
    </source>
</evidence>
<keyword evidence="5" id="KW-1185">Reference proteome</keyword>
<evidence type="ECO:0000256" key="1">
    <source>
        <dbReference type="ARBA" id="ARBA00004370"/>
    </source>
</evidence>
<comment type="subcellular location">
    <subcellularLocation>
        <location evidence="1">Membrane</location>
    </subcellularLocation>
</comment>
<proteinExistence type="predicted"/>
<keyword evidence="3" id="KW-0812">Transmembrane</keyword>